<dbReference type="Proteomes" id="UP001168613">
    <property type="component" value="Unassembled WGS sequence"/>
</dbReference>
<dbReference type="InterPro" id="IPR039261">
    <property type="entry name" value="FNR_nucleotide-bd"/>
</dbReference>
<dbReference type="PANTHER" id="PTHR30157">
    <property type="entry name" value="FERRIC REDUCTASE, NADPH-DEPENDENT"/>
    <property type="match status" value="1"/>
</dbReference>
<dbReference type="Gene3D" id="3.40.50.80">
    <property type="entry name" value="Nucleotide-binding domain of ferredoxin-NADP reductase (FNR) module"/>
    <property type="match status" value="1"/>
</dbReference>
<sequence>MQEKWDTQKVAHTLQMRLLTVKATQALGPDLLRITLGGTDLDGFYSPGFDDHVKLVFPERGKKVPVLPQLGERGMVFPAGQNKPILRDYTPRAYRPVTQELDIDFVLHGSGPACEWAQKAQIGDKLGVAGPRGSLLVSTHFDWHVLIGDEAAVPAMARRLEELQGQSAVQVFIYARNLLTAGALNAPDHVPVHWAPSFAGVDGLLTSIQAAPILPGRGFVWIAAESAMAKTLRHYWVQERQHDKSLIRASSYWRQGDTAVHEQHDD</sequence>
<dbReference type="InterPro" id="IPR017927">
    <property type="entry name" value="FAD-bd_FR_type"/>
</dbReference>
<dbReference type="EMBL" id="JAJHNU010000003">
    <property type="protein sequence ID" value="MDN4121911.1"/>
    <property type="molecule type" value="Genomic_DNA"/>
</dbReference>
<dbReference type="InterPro" id="IPR017938">
    <property type="entry name" value="Riboflavin_synthase-like_b-brl"/>
</dbReference>
<comment type="caution">
    <text evidence="3">The sequence shown here is derived from an EMBL/GenBank/DDBJ whole genome shotgun (WGS) entry which is preliminary data.</text>
</comment>
<gene>
    <name evidence="3" type="ORF">LMS43_11490</name>
</gene>
<dbReference type="CDD" id="cd06193">
    <property type="entry name" value="siderophore_interacting"/>
    <property type="match status" value="1"/>
</dbReference>
<dbReference type="InterPro" id="IPR039374">
    <property type="entry name" value="SIP_fam"/>
</dbReference>
<proteinExistence type="inferred from homology"/>
<dbReference type="Gene3D" id="2.40.30.10">
    <property type="entry name" value="Translation factors"/>
    <property type="match status" value="1"/>
</dbReference>
<dbReference type="InterPro" id="IPR007037">
    <property type="entry name" value="SIP_rossman_dom"/>
</dbReference>
<accession>A0ABT8EKU5</accession>
<dbReference type="PANTHER" id="PTHR30157:SF0">
    <property type="entry name" value="NADPH-DEPENDENT FERRIC-CHELATE REDUCTASE"/>
    <property type="match status" value="1"/>
</dbReference>
<dbReference type="Pfam" id="PF04954">
    <property type="entry name" value="SIP"/>
    <property type="match status" value="1"/>
</dbReference>
<comment type="similarity">
    <text evidence="1">Belongs to the SIP oxidoreductase family.</text>
</comment>
<keyword evidence="4" id="KW-1185">Reference proteome</keyword>
<evidence type="ECO:0000256" key="1">
    <source>
        <dbReference type="ARBA" id="ARBA00035644"/>
    </source>
</evidence>
<feature type="domain" description="FAD-binding FR-type" evidence="2">
    <location>
        <begin position="14"/>
        <end position="138"/>
    </location>
</feature>
<protein>
    <submittedName>
        <fullName evidence="3">Siderophore-interacting protein</fullName>
    </submittedName>
</protein>
<reference evidence="3" key="1">
    <citation type="submission" date="2021-11" db="EMBL/GenBank/DDBJ databases">
        <title>Draft genome sequence of Alcaligenes endophyticus type strain CCUG 75668T.</title>
        <authorList>
            <person name="Salva-Serra F."/>
            <person name="Duran R.E."/>
            <person name="Seeger M."/>
            <person name="Moore E.R.B."/>
            <person name="Jaen-Luchoro D."/>
        </authorList>
    </citation>
    <scope>NUCLEOTIDE SEQUENCE</scope>
    <source>
        <strain evidence="3">CCUG 75668</strain>
    </source>
</reference>
<dbReference type="Pfam" id="PF08021">
    <property type="entry name" value="FAD_binding_9"/>
    <property type="match status" value="1"/>
</dbReference>
<dbReference type="SUPFAM" id="SSF63380">
    <property type="entry name" value="Riboflavin synthase domain-like"/>
    <property type="match status" value="1"/>
</dbReference>
<name>A0ABT8EKU5_9BURK</name>
<evidence type="ECO:0000259" key="2">
    <source>
        <dbReference type="PROSITE" id="PS51384"/>
    </source>
</evidence>
<dbReference type="InterPro" id="IPR013113">
    <property type="entry name" value="SIP_FAD-bd"/>
</dbReference>
<dbReference type="RefSeq" id="WP_266123081.1">
    <property type="nucleotide sequence ID" value="NZ_JAJHNU010000003.1"/>
</dbReference>
<organism evidence="3 4">
    <name type="scientific">Alcaligenes endophyticus</name>
    <dbReference type="NCBI Taxonomy" id="1929088"/>
    <lineage>
        <taxon>Bacteria</taxon>
        <taxon>Pseudomonadati</taxon>
        <taxon>Pseudomonadota</taxon>
        <taxon>Betaproteobacteria</taxon>
        <taxon>Burkholderiales</taxon>
        <taxon>Alcaligenaceae</taxon>
        <taxon>Alcaligenes</taxon>
    </lineage>
</organism>
<evidence type="ECO:0000313" key="3">
    <source>
        <dbReference type="EMBL" id="MDN4121911.1"/>
    </source>
</evidence>
<evidence type="ECO:0000313" key="4">
    <source>
        <dbReference type="Proteomes" id="UP001168613"/>
    </source>
</evidence>
<dbReference type="PROSITE" id="PS51384">
    <property type="entry name" value="FAD_FR"/>
    <property type="match status" value="1"/>
</dbReference>